<accession>A0A1L9NL95</accession>
<proteinExistence type="predicted"/>
<keyword evidence="1" id="KW-0472">Membrane</keyword>
<reference evidence="3" key="1">
    <citation type="journal article" date="2017" name="Genome Biol.">
        <title>Comparative genomics reveals high biological diversity and specific adaptations in the industrially and medically important fungal genus Aspergillus.</title>
        <authorList>
            <person name="de Vries R.P."/>
            <person name="Riley R."/>
            <person name="Wiebenga A."/>
            <person name="Aguilar-Osorio G."/>
            <person name="Amillis S."/>
            <person name="Uchima C.A."/>
            <person name="Anderluh G."/>
            <person name="Asadollahi M."/>
            <person name="Askin M."/>
            <person name="Barry K."/>
            <person name="Battaglia E."/>
            <person name="Bayram O."/>
            <person name="Benocci T."/>
            <person name="Braus-Stromeyer S.A."/>
            <person name="Caldana C."/>
            <person name="Canovas D."/>
            <person name="Cerqueira G.C."/>
            <person name="Chen F."/>
            <person name="Chen W."/>
            <person name="Choi C."/>
            <person name="Clum A."/>
            <person name="Dos Santos R.A."/>
            <person name="Damasio A.R."/>
            <person name="Diallinas G."/>
            <person name="Emri T."/>
            <person name="Fekete E."/>
            <person name="Flipphi M."/>
            <person name="Freyberg S."/>
            <person name="Gallo A."/>
            <person name="Gournas C."/>
            <person name="Habgood R."/>
            <person name="Hainaut M."/>
            <person name="Harispe M.L."/>
            <person name="Henrissat B."/>
            <person name="Hilden K.S."/>
            <person name="Hope R."/>
            <person name="Hossain A."/>
            <person name="Karabika E."/>
            <person name="Karaffa L."/>
            <person name="Karanyi Z."/>
            <person name="Krasevec N."/>
            <person name="Kuo A."/>
            <person name="Kusch H."/>
            <person name="LaButti K."/>
            <person name="Lagendijk E.L."/>
            <person name="Lapidus A."/>
            <person name="Levasseur A."/>
            <person name="Lindquist E."/>
            <person name="Lipzen A."/>
            <person name="Logrieco A.F."/>
            <person name="MacCabe A."/>
            <person name="Maekelae M.R."/>
            <person name="Malavazi I."/>
            <person name="Melin P."/>
            <person name="Meyer V."/>
            <person name="Mielnichuk N."/>
            <person name="Miskei M."/>
            <person name="Molnar A.P."/>
            <person name="Mule G."/>
            <person name="Ngan C.Y."/>
            <person name="Orejas M."/>
            <person name="Orosz E."/>
            <person name="Ouedraogo J.P."/>
            <person name="Overkamp K.M."/>
            <person name="Park H.-S."/>
            <person name="Perrone G."/>
            <person name="Piumi F."/>
            <person name="Punt P.J."/>
            <person name="Ram A.F."/>
            <person name="Ramon A."/>
            <person name="Rauscher S."/>
            <person name="Record E."/>
            <person name="Riano-Pachon D.M."/>
            <person name="Robert V."/>
            <person name="Roehrig J."/>
            <person name="Ruller R."/>
            <person name="Salamov A."/>
            <person name="Salih N.S."/>
            <person name="Samson R.A."/>
            <person name="Sandor E."/>
            <person name="Sanguinetti M."/>
            <person name="Schuetze T."/>
            <person name="Sepcic K."/>
            <person name="Shelest E."/>
            <person name="Sherlock G."/>
            <person name="Sophianopoulou V."/>
            <person name="Squina F.M."/>
            <person name="Sun H."/>
            <person name="Susca A."/>
            <person name="Todd R.B."/>
            <person name="Tsang A."/>
            <person name="Unkles S.E."/>
            <person name="van de Wiele N."/>
            <person name="van Rossen-Uffink D."/>
            <person name="Oliveira J.V."/>
            <person name="Vesth T.C."/>
            <person name="Visser J."/>
            <person name="Yu J.-H."/>
            <person name="Zhou M."/>
            <person name="Andersen M.R."/>
            <person name="Archer D.B."/>
            <person name="Baker S.E."/>
            <person name="Benoit I."/>
            <person name="Brakhage A.A."/>
            <person name="Braus G.H."/>
            <person name="Fischer R."/>
            <person name="Frisvad J.C."/>
            <person name="Goldman G.H."/>
            <person name="Houbraken J."/>
            <person name="Oakley B."/>
            <person name="Pocsi I."/>
            <person name="Scazzocchio C."/>
            <person name="Seiboth B."/>
            <person name="vanKuyk P.A."/>
            <person name="Wortman J."/>
            <person name="Dyer P.S."/>
            <person name="Grigoriev I.V."/>
        </authorList>
    </citation>
    <scope>NUCLEOTIDE SEQUENCE [LARGE SCALE GENOMIC DNA]</scope>
    <source>
        <strain evidence="3">CBS 134.48</strain>
    </source>
</reference>
<gene>
    <name evidence="2" type="ORF">ASPTUDRAFT_36704</name>
</gene>
<dbReference type="VEuPathDB" id="FungiDB:ASPTUDRAFT_36704"/>
<organism evidence="2 3">
    <name type="scientific">Aspergillus tubingensis (strain CBS 134.48)</name>
    <dbReference type="NCBI Taxonomy" id="767770"/>
    <lineage>
        <taxon>Eukaryota</taxon>
        <taxon>Fungi</taxon>
        <taxon>Dikarya</taxon>
        <taxon>Ascomycota</taxon>
        <taxon>Pezizomycotina</taxon>
        <taxon>Eurotiomycetes</taxon>
        <taxon>Eurotiomycetidae</taxon>
        <taxon>Eurotiales</taxon>
        <taxon>Aspergillaceae</taxon>
        <taxon>Aspergillus</taxon>
        <taxon>Aspergillus subgen. Circumdati</taxon>
    </lineage>
</organism>
<keyword evidence="1" id="KW-0812">Transmembrane</keyword>
<keyword evidence="3" id="KW-1185">Reference proteome</keyword>
<keyword evidence="1" id="KW-1133">Transmembrane helix</keyword>
<evidence type="ECO:0000313" key="2">
    <source>
        <dbReference type="EMBL" id="OJI90090.1"/>
    </source>
</evidence>
<protein>
    <submittedName>
        <fullName evidence="2">Uncharacterized protein</fullName>
    </submittedName>
</protein>
<evidence type="ECO:0000256" key="1">
    <source>
        <dbReference type="SAM" id="Phobius"/>
    </source>
</evidence>
<evidence type="ECO:0000313" key="3">
    <source>
        <dbReference type="Proteomes" id="UP000184304"/>
    </source>
</evidence>
<sequence length="66" mass="7275">MTSTVSSLSQLLLLLLPPCMVIFLSYLLCSILIHSLTVFKYLVDPPSFVVVPLTPSPPIPKDSFQL</sequence>
<name>A0A1L9NL95_ASPTC</name>
<dbReference type="Proteomes" id="UP000184304">
    <property type="component" value="Unassembled WGS sequence"/>
</dbReference>
<dbReference type="EMBL" id="KV878176">
    <property type="protein sequence ID" value="OJI90090.1"/>
    <property type="molecule type" value="Genomic_DNA"/>
</dbReference>
<feature type="transmembrane region" description="Helical" evidence="1">
    <location>
        <begin position="12"/>
        <end position="33"/>
    </location>
</feature>
<dbReference type="AlphaFoldDB" id="A0A1L9NL95"/>